<proteinExistence type="predicted"/>
<dbReference type="KEGG" id="sphu:SPPYR_0360"/>
<protein>
    <recommendedName>
        <fullName evidence="1">MOSC domain-containing protein</fullName>
    </recommendedName>
</protein>
<dbReference type="SUPFAM" id="SSF50800">
    <property type="entry name" value="PK beta-barrel domain-like"/>
    <property type="match status" value="1"/>
</dbReference>
<sequence length="229" mass="25214">MRRAPYAIAEMKTEILAVLTGKARPFRGDEPSAIGKLPVADAVAIDAMGLVGDEQADRSVHGGIDKAIHHYPADHYDWWRDRLGQVPLLDAPGAFGENISTAGLDENSVCLGDRFRLGTALVEVTQARQPCWKLDHRFGAKGVMADVVKTRRSGWYYRVLEPGTVRAGDALELVDRPYPEWLLASLFGLLIGGEAKDRVADLRALRDVPVLAETWKVRRAKLAEQFGAD</sequence>
<dbReference type="GO" id="GO:0030170">
    <property type="term" value="F:pyridoxal phosphate binding"/>
    <property type="evidence" value="ECO:0007669"/>
    <property type="project" value="InterPro"/>
</dbReference>
<dbReference type="InterPro" id="IPR011037">
    <property type="entry name" value="Pyrv_Knase-like_insert_dom_sf"/>
</dbReference>
<dbReference type="PANTHER" id="PTHR30212">
    <property type="entry name" value="PROTEIN YIIM"/>
    <property type="match status" value="1"/>
</dbReference>
<dbReference type="PROSITE" id="PS51340">
    <property type="entry name" value="MOSC"/>
    <property type="match status" value="1"/>
</dbReference>
<dbReference type="InterPro" id="IPR052353">
    <property type="entry name" value="Benzoxazolinone_Detox_Enz"/>
</dbReference>
<reference evidence="2" key="1">
    <citation type="submission" date="2016-03" db="EMBL/GenBank/DDBJ databases">
        <authorList>
            <person name="Ploux O."/>
        </authorList>
    </citation>
    <scope>NUCLEOTIDE SEQUENCE</scope>
    <source>
        <strain evidence="2">UC10</strain>
    </source>
</reference>
<feature type="domain" description="MOSC" evidence="1">
    <location>
        <begin position="37"/>
        <end position="174"/>
    </location>
</feature>
<dbReference type="InterPro" id="IPR005302">
    <property type="entry name" value="MoCF_Sase_C"/>
</dbReference>
<dbReference type="PANTHER" id="PTHR30212:SF2">
    <property type="entry name" value="PROTEIN YIIM"/>
    <property type="match status" value="1"/>
</dbReference>
<evidence type="ECO:0000259" key="1">
    <source>
        <dbReference type="PROSITE" id="PS51340"/>
    </source>
</evidence>
<dbReference type="EMBL" id="LT598653">
    <property type="protein sequence ID" value="SBV31480.1"/>
    <property type="molecule type" value="Genomic_DNA"/>
</dbReference>
<organism evidence="2">
    <name type="scientific">uncultured Sphingopyxis sp</name>
    <dbReference type="NCBI Taxonomy" id="310581"/>
    <lineage>
        <taxon>Bacteria</taxon>
        <taxon>Pseudomonadati</taxon>
        <taxon>Pseudomonadota</taxon>
        <taxon>Alphaproteobacteria</taxon>
        <taxon>Sphingomonadales</taxon>
        <taxon>Sphingomonadaceae</taxon>
        <taxon>Sphingopyxis</taxon>
        <taxon>environmental samples</taxon>
    </lineage>
</organism>
<gene>
    <name evidence="2" type="ORF">SPPYR_0360</name>
</gene>
<dbReference type="Gene3D" id="2.40.33.20">
    <property type="entry name" value="PK beta-barrel domain-like"/>
    <property type="match status" value="1"/>
</dbReference>
<dbReference type="Pfam" id="PF03473">
    <property type="entry name" value="MOSC"/>
    <property type="match status" value="1"/>
</dbReference>
<dbReference type="GO" id="GO:0003824">
    <property type="term" value="F:catalytic activity"/>
    <property type="evidence" value="ECO:0007669"/>
    <property type="project" value="InterPro"/>
</dbReference>
<accession>A0A1Y5PNE0</accession>
<dbReference type="GO" id="GO:0030151">
    <property type="term" value="F:molybdenum ion binding"/>
    <property type="evidence" value="ECO:0007669"/>
    <property type="project" value="InterPro"/>
</dbReference>
<name>A0A1Y5PNE0_9SPHN</name>
<dbReference type="AlphaFoldDB" id="A0A1Y5PNE0"/>
<evidence type="ECO:0000313" key="2">
    <source>
        <dbReference type="EMBL" id="SBV31480.1"/>
    </source>
</evidence>